<dbReference type="SUPFAM" id="SSF53822">
    <property type="entry name" value="Periplasmic binding protein-like I"/>
    <property type="match status" value="1"/>
</dbReference>
<proteinExistence type="predicted"/>
<accession>A0ABT4VDU0</accession>
<dbReference type="EMBL" id="JAQHXR010000001">
    <property type="protein sequence ID" value="MDA3968305.1"/>
    <property type="molecule type" value="Genomic_DNA"/>
</dbReference>
<dbReference type="InterPro" id="IPR028082">
    <property type="entry name" value="Peripla_BP_I"/>
</dbReference>
<reference evidence="1 2" key="1">
    <citation type="submission" date="2023-01" db="EMBL/GenBank/DDBJ databases">
        <title>Description of Helicobacter ibis sp. nov. isolated from faecal droppings of black-faced ibis (Theristicus melanopis).</title>
        <authorList>
            <person name="Lopez-Cantillo M."/>
            <person name="Vidal-Veuthey B."/>
            <person name="Mella A."/>
            <person name="De La Haba R."/>
            <person name="Collado L."/>
        </authorList>
    </citation>
    <scope>NUCLEOTIDE SEQUENCE [LARGE SCALE GENOMIC DNA]</scope>
    <source>
        <strain evidence="1 2">A82</strain>
    </source>
</reference>
<evidence type="ECO:0000313" key="2">
    <source>
        <dbReference type="Proteomes" id="UP001210261"/>
    </source>
</evidence>
<keyword evidence="2" id="KW-1185">Reference proteome</keyword>
<sequence>MVLASKRYKYKLLQNLQKHGINSAVCGLNTIAKQYNEFLREKYKNKKIIAIYSDTEGRPHYKYLGSIREILQKHGFTIVYILSFENLDFEAIYKYHKDNSDEVIFANFEFLSQLDFFPFVISFNNILNFHPSVTSLRIHSSLDEVQNYVWLNEVYNNRETEKANTISMFLNTYLNIHSKSHLKYLSINQSLQNADSNPRSRFILGGYPSIDKEAKDILGYKDTKRDTIIFVSALISIFRKELSVEIIKFLLSLGYRVIFKSNPSHISHSTHEDMVASYFLDNEKFVYQKADKPKLSIEDKERSITAIECASSLMYSYPVTAKRPSILFYPPKNKIPSDLLENDAFYNPNIHIRVFECEYKEVLGGILESLANDEKIRKEWYEKIDNYCKNDLYNFGNASEEIAKWIIDWYNANSILDV</sequence>
<dbReference type="Proteomes" id="UP001210261">
    <property type="component" value="Unassembled WGS sequence"/>
</dbReference>
<gene>
    <name evidence="1" type="ORF">PF021_01290</name>
</gene>
<comment type="caution">
    <text evidence="1">The sequence shown here is derived from an EMBL/GenBank/DDBJ whole genome shotgun (WGS) entry which is preliminary data.</text>
</comment>
<protein>
    <submittedName>
        <fullName evidence="1">Uncharacterized protein</fullName>
    </submittedName>
</protein>
<organism evidence="1 2">
    <name type="scientific">Helicobacter ibis</name>
    <dbReference type="NCBI Taxonomy" id="2962633"/>
    <lineage>
        <taxon>Bacteria</taxon>
        <taxon>Pseudomonadati</taxon>
        <taxon>Campylobacterota</taxon>
        <taxon>Epsilonproteobacteria</taxon>
        <taxon>Campylobacterales</taxon>
        <taxon>Helicobacteraceae</taxon>
        <taxon>Helicobacter</taxon>
    </lineage>
</organism>
<evidence type="ECO:0000313" key="1">
    <source>
        <dbReference type="EMBL" id="MDA3968305.1"/>
    </source>
</evidence>
<dbReference type="RefSeq" id="WP_271020598.1">
    <property type="nucleotide sequence ID" value="NZ_JAQHXR010000001.1"/>
</dbReference>
<name>A0ABT4VDU0_9HELI</name>